<dbReference type="NCBIfam" id="NF033543">
    <property type="entry name" value="transpos_IS256"/>
    <property type="match status" value="1"/>
</dbReference>
<gene>
    <name evidence="8" type="ORF">CW362_42750</name>
</gene>
<comment type="similarity">
    <text evidence="2 6">Belongs to the transposase mutator family.</text>
</comment>
<evidence type="ECO:0000256" key="5">
    <source>
        <dbReference type="ARBA" id="ARBA00023172"/>
    </source>
</evidence>
<keyword evidence="5 6" id="KW-0233">DNA recombination</keyword>
<evidence type="ECO:0000256" key="1">
    <source>
        <dbReference type="ARBA" id="ARBA00002190"/>
    </source>
</evidence>
<name>A0A2I0SAV2_9ACTN</name>
<dbReference type="AlphaFoldDB" id="A0A2I0SAV2"/>
<keyword evidence="6" id="KW-0814">Transposable element</keyword>
<dbReference type="PROSITE" id="PS01007">
    <property type="entry name" value="TRANSPOSASE_MUTATOR"/>
    <property type="match status" value="1"/>
</dbReference>
<dbReference type="InterPro" id="IPR001207">
    <property type="entry name" value="Transposase_mutator"/>
</dbReference>
<dbReference type="GO" id="GO:0006313">
    <property type="term" value="P:DNA transposition"/>
    <property type="evidence" value="ECO:0007669"/>
    <property type="project" value="UniProtKB-UniRule"/>
</dbReference>
<dbReference type="GO" id="GO:0004803">
    <property type="term" value="F:transposase activity"/>
    <property type="evidence" value="ECO:0007669"/>
    <property type="project" value="UniProtKB-UniRule"/>
</dbReference>
<evidence type="ECO:0000256" key="3">
    <source>
        <dbReference type="ARBA" id="ARBA00022578"/>
    </source>
</evidence>
<evidence type="ECO:0000313" key="9">
    <source>
        <dbReference type="Proteomes" id="UP000236178"/>
    </source>
</evidence>
<proteinExistence type="inferred from homology"/>
<dbReference type="Pfam" id="PF00872">
    <property type="entry name" value="Transposase_mut"/>
    <property type="match status" value="1"/>
</dbReference>
<evidence type="ECO:0000256" key="2">
    <source>
        <dbReference type="ARBA" id="ARBA00010961"/>
    </source>
</evidence>
<evidence type="ECO:0000256" key="6">
    <source>
        <dbReference type="RuleBase" id="RU365089"/>
    </source>
</evidence>
<organism evidence="8 9">
    <name type="scientific">Streptomyces populi</name>
    <dbReference type="NCBI Taxonomy" id="2058924"/>
    <lineage>
        <taxon>Bacteria</taxon>
        <taxon>Bacillati</taxon>
        <taxon>Actinomycetota</taxon>
        <taxon>Actinomycetes</taxon>
        <taxon>Kitasatosporales</taxon>
        <taxon>Streptomycetaceae</taxon>
        <taxon>Streptomyces</taxon>
    </lineage>
</organism>
<dbReference type="OrthoDB" id="9793302at2"/>
<feature type="region of interest" description="Disordered" evidence="7">
    <location>
        <begin position="68"/>
        <end position="89"/>
    </location>
</feature>
<keyword evidence="4 6" id="KW-0238">DNA-binding</keyword>
<dbReference type="Proteomes" id="UP000236178">
    <property type="component" value="Unassembled WGS sequence"/>
</dbReference>
<sequence length="430" mass="47680">MPSENVSEAEGAKSAKSVPTRTVDDQLIEELVGRAQAEGLQLTGEGGLLQQLTKRLLESALEGEITDHLGYDKHDPAGKNGGNSRNGRRAKTVLTDVGPVEITVPRDRDGSFEPKIVKKRQKRLTGVDEMVISLAAKGLTTGEVQAHLAEVYGAEVSRQTISTITDQVLEGMAEWQNRPLDMIYPVVFIDAIHVKIRDGAVANRPVYVALAVTTEGRREILGLWAGDGGEGAKHWLHILTEIKNRGVGDVLMLVCDGLKGLPEAVETVWPQTIVQTCVVHLLRNSFRYAARQDWDKIARVLKPVYTAATEGAALERFAEFADTWGRKYPAIVKLWENAWEEFTPFLRFDTEIRRIVCTTNAIESVNARIRRAVKARGHFPNEQAALKCVYMAIMSLDPTGKGQARWTMRWKTALNAFDITFDGRLSAARQ</sequence>
<accession>A0A2I0SAV2</accession>
<dbReference type="GO" id="GO:0003677">
    <property type="term" value="F:DNA binding"/>
    <property type="evidence" value="ECO:0007669"/>
    <property type="project" value="UniProtKB-UniRule"/>
</dbReference>
<reference evidence="8 9" key="1">
    <citation type="submission" date="2017-12" db="EMBL/GenBank/DDBJ databases">
        <title>Streptomyces populusis sp. nov., a novel endophytic actinobacterium isolated from stems of Populus adenopoda Maxim.</title>
        <authorList>
            <person name="Wang Z."/>
        </authorList>
    </citation>
    <scope>NUCLEOTIDE SEQUENCE [LARGE SCALE GENOMIC DNA]</scope>
    <source>
        <strain evidence="8 9">A249</strain>
    </source>
</reference>
<comment type="caution">
    <text evidence="8">The sequence shown here is derived from an EMBL/GenBank/DDBJ whole genome shotgun (WGS) entry which is preliminary data.</text>
</comment>
<keyword evidence="3 6" id="KW-0815">Transposition</keyword>
<dbReference type="EMBL" id="PJOS01000250">
    <property type="protein sequence ID" value="PKT67022.1"/>
    <property type="molecule type" value="Genomic_DNA"/>
</dbReference>
<evidence type="ECO:0000256" key="4">
    <source>
        <dbReference type="ARBA" id="ARBA00023125"/>
    </source>
</evidence>
<feature type="region of interest" description="Disordered" evidence="7">
    <location>
        <begin position="1"/>
        <end position="23"/>
    </location>
</feature>
<dbReference type="RefSeq" id="WP_103554952.1">
    <property type="nucleotide sequence ID" value="NZ_JBHJSK010000038.1"/>
</dbReference>
<evidence type="ECO:0000313" key="8">
    <source>
        <dbReference type="EMBL" id="PKT67022.1"/>
    </source>
</evidence>
<evidence type="ECO:0000256" key="7">
    <source>
        <dbReference type="SAM" id="MobiDB-lite"/>
    </source>
</evidence>
<dbReference type="PANTHER" id="PTHR33217">
    <property type="entry name" value="TRANSPOSASE FOR INSERTION SEQUENCE ELEMENT IS1081"/>
    <property type="match status" value="1"/>
</dbReference>
<keyword evidence="9" id="KW-1185">Reference proteome</keyword>
<feature type="compositionally biased region" description="Basic and acidic residues" evidence="7">
    <location>
        <begin position="68"/>
        <end position="77"/>
    </location>
</feature>
<dbReference type="PANTHER" id="PTHR33217:SF8">
    <property type="entry name" value="MUTATOR FAMILY TRANSPOSASE"/>
    <property type="match status" value="1"/>
</dbReference>
<comment type="function">
    <text evidence="1 6">Required for the transposition of the insertion element.</text>
</comment>
<protein>
    <recommendedName>
        <fullName evidence="6">Mutator family transposase</fullName>
    </recommendedName>
</protein>